<evidence type="ECO:0000313" key="12">
    <source>
        <dbReference type="EMBL" id="KKW31578.1"/>
    </source>
</evidence>
<evidence type="ECO:0000256" key="1">
    <source>
        <dbReference type="ARBA" id="ARBA00005594"/>
    </source>
</evidence>
<dbReference type="FunFam" id="1.10.730.10:FF:000006">
    <property type="entry name" value="Arginyl-tRNA synthetase 2, mitochondrial"/>
    <property type="match status" value="1"/>
</dbReference>
<keyword evidence="6 8" id="KW-0030">Aminoacyl-tRNA synthetase</keyword>
<dbReference type="InterPro" id="IPR005148">
    <property type="entry name" value="Arg-tRNA-synth_N"/>
</dbReference>
<protein>
    <recommendedName>
        <fullName evidence="8">Arginine--tRNA ligase</fullName>
        <ecNumber evidence="8">6.1.1.19</ecNumber>
    </recommendedName>
    <alternativeName>
        <fullName evidence="8">Arginyl-tRNA synthetase</fullName>
        <shortName evidence="8">ArgRS</shortName>
    </alternativeName>
</protein>
<dbReference type="Pfam" id="PF00750">
    <property type="entry name" value="tRNA-synt_1d"/>
    <property type="match status" value="1"/>
</dbReference>
<keyword evidence="2 8" id="KW-0436">Ligase</keyword>
<dbReference type="HAMAP" id="MF_00123">
    <property type="entry name" value="Arg_tRNA_synth"/>
    <property type="match status" value="1"/>
</dbReference>
<dbReference type="SMART" id="SM01016">
    <property type="entry name" value="Arg_tRNA_synt_N"/>
    <property type="match status" value="1"/>
</dbReference>
<dbReference type="InterPro" id="IPR014729">
    <property type="entry name" value="Rossmann-like_a/b/a_fold"/>
</dbReference>
<evidence type="ECO:0000256" key="8">
    <source>
        <dbReference type="HAMAP-Rule" id="MF_00123"/>
    </source>
</evidence>
<dbReference type="GO" id="GO:0005524">
    <property type="term" value="F:ATP binding"/>
    <property type="evidence" value="ECO:0007669"/>
    <property type="project" value="UniProtKB-UniRule"/>
</dbReference>
<evidence type="ECO:0000256" key="4">
    <source>
        <dbReference type="ARBA" id="ARBA00022840"/>
    </source>
</evidence>
<dbReference type="InterPro" id="IPR008909">
    <property type="entry name" value="DALR_anticod-bd"/>
</dbReference>
<comment type="caution">
    <text evidence="12">The sequence shown here is derived from an EMBL/GenBank/DDBJ whole genome shotgun (WGS) entry which is preliminary data.</text>
</comment>
<dbReference type="Pfam" id="PF05746">
    <property type="entry name" value="DALR_1"/>
    <property type="match status" value="1"/>
</dbReference>
<evidence type="ECO:0000256" key="7">
    <source>
        <dbReference type="ARBA" id="ARBA00049339"/>
    </source>
</evidence>
<evidence type="ECO:0000256" key="2">
    <source>
        <dbReference type="ARBA" id="ARBA00022598"/>
    </source>
</evidence>
<evidence type="ECO:0000256" key="9">
    <source>
        <dbReference type="RuleBase" id="RU363038"/>
    </source>
</evidence>
<name>A0A0G1XJZ4_9BACT</name>
<dbReference type="GO" id="GO:0004814">
    <property type="term" value="F:arginine-tRNA ligase activity"/>
    <property type="evidence" value="ECO:0007669"/>
    <property type="project" value="UniProtKB-UniRule"/>
</dbReference>
<dbReference type="PRINTS" id="PR01038">
    <property type="entry name" value="TRNASYNTHARG"/>
</dbReference>
<keyword evidence="4 8" id="KW-0067">ATP-binding</keyword>
<evidence type="ECO:0000313" key="13">
    <source>
        <dbReference type="Proteomes" id="UP000034054"/>
    </source>
</evidence>
<dbReference type="EMBL" id="LCRH01000055">
    <property type="protein sequence ID" value="KKW31578.1"/>
    <property type="molecule type" value="Genomic_DNA"/>
</dbReference>
<dbReference type="InterPro" id="IPR035684">
    <property type="entry name" value="ArgRS_core"/>
</dbReference>
<dbReference type="SUPFAM" id="SSF52374">
    <property type="entry name" value="Nucleotidylyl transferase"/>
    <property type="match status" value="1"/>
</dbReference>
<accession>A0A0G1XJZ4</accession>
<dbReference type="InterPro" id="IPR001278">
    <property type="entry name" value="Arg-tRNA-ligase"/>
</dbReference>
<feature type="domain" description="Arginyl tRNA synthetase N-terminal" evidence="11">
    <location>
        <begin position="5"/>
        <end position="87"/>
    </location>
</feature>
<evidence type="ECO:0000259" key="11">
    <source>
        <dbReference type="SMART" id="SM01016"/>
    </source>
</evidence>
<dbReference type="PANTHER" id="PTHR11956">
    <property type="entry name" value="ARGINYL-TRNA SYNTHETASE"/>
    <property type="match status" value="1"/>
</dbReference>
<dbReference type="SMART" id="SM00836">
    <property type="entry name" value="DALR_1"/>
    <property type="match status" value="1"/>
</dbReference>
<dbReference type="SUPFAM" id="SSF55190">
    <property type="entry name" value="Arginyl-tRNA synthetase (ArgRS), N-terminal 'additional' domain"/>
    <property type="match status" value="1"/>
</dbReference>
<dbReference type="Proteomes" id="UP000034054">
    <property type="component" value="Unassembled WGS sequence"/>
</dbReference>
<dbReference type="InterPro" id="IPR009080">
    <property type="entry name" value="tRNAsynth_Ia_anticodon-bd"/>
</dbReference>
<comment type="subcellular location">
    <subcellularLocation>
        <location evidence="8">Cytoplasm</location>
    </subcellularLocation>
</comment>
<dbReference type="Gene3D" id="3.40.50.620">
    <property type="entry name" value="HUPs"/>
    <property type="match status" value="1"/>
</dbReference>
<proteinExistence type="inferred from homology"/>
<dbReference type="PANTHER" id="PTHR11956:SF5">
    <property type="entry name" value="ARGININE--TRNA LIGASE, CYTOPLASMIC"/>
    <property type="match status" value="1"/>
</dbReference>
<dbReference type="Gene3D" id="3.30.1360.70">
    <property type="entry name" value="Arginyl tRNA synthetase N-terminal domain"/>
    <property type="match status" value="1"/>
</dbReference>
<dbReference type="SUPFAM" id="SSF47323">
    <property type="entry name" value="Anticodon-binding domain of a subclass of class I aminoacyl-tRNA synthetases"/>
    <property type="match status" value="1"/>
</dbReference>
<keyword evidence="5 8" id="KW-0648">Protein biosynthesis</keyword>
<dbReference type="EC" id="6.1.1.19" evidence="8"/>
<feature type="domain" description="DALR anticodon binding" evidence="10">
    <location>
        <begin position="454"/>
        <end position="568"/>
    </location>
</feature>
<dbReference type="AlphaFoldDB" id="A0A0G1XJZ4"/>
<reference evidence="12 13" key="1">
    <citation type="journal article" date="2015" name="Nature">
        <title>rRNA introns, odd ribosomes, and small enigmatic genomes across a large radiation of phyla.</title>
        <authorList>
            <person name="Brown C.T."/>
            <person name="Hug L.A."/>
            <person name="Thomas B.C."/>
            <person name="Sharon I."/>
            <person name="Castelle C.J."/>
            <person name="Singh A."/>
            <person name="Wilkins M.J."/>
            <person name="Williams K.H."/>
            <person name="Banfield J.F."/>
        </authorList>
    </citation>
    <scope>NUCLEOTIDE SEQUENCE [LARGE SCALE GENOMIC DNA]</scope>
</reference>
<dbReference type="Gene3D" id="1.10.730.10">
    <property type="entry name" value="Isoleucyl-tRNA Synthetase, Domain 1"/>
    <property type="match status" value="1"/>
</dbReference>
<comment type="catalytic activity">
    <reaction evidence="7 8">
        <text>tRNA(Arg) + L-arginine + ATP = L-arginyl-tRNA(Arg) + AMP + diphosphate</text>
        <dbReference type="Rhea" id="RHEA:20301"/>
        <dbReference type="Rhea" id="RHEA-COMP:9658"/>
        <dbReference type="Rhea" id="RHEA-COMP:9673"/>
        <dbReference type="ChEBI" id="CHEBI:30616"/>
        <dbReference type="ChEBI" id="CHEBI:32682"/>
        <dbReference type="ChEBI" id="CHEBI:33019"/>
        <dbReference type="ChEBI" id="CHEBI:78442"/>
        <dbReference type="ChEBI" id="CHEBI:78513"/>
        <dbReference type="ChEBI" id="CHEBI:456215"/>
        <dbReference type="EC" id="6.1.1.19"/>
    </reaction>
</comment>
<dbReference type="NCBIfam" id="TIGR00456">
    <property type="entry name" value="argS"/>
    <property type="match status" value="1"/>
</dbReference>
<dbReference type="GO" id="GO:0005737">
    <property type="term" value="C:cytoplasm"/>
    <property type="evidence" value="ECO:0007669"/>
    <property type="project" value="UniProtKB-SubCell"/>
</dbReference>
<evidence type="ECO:0000256" key="6">
    <source>
        <dbReference type="ARBA" id="ARBA00023146"/>
    </source>
</evidence>
<keyword evidence="3 8" id="KW-0547">Nucleotide-binding</keyword>
<dbReference type="GO" id="GO:0006420">
    <property type="term" value="P:arginyl-tRNA aminoacylation"/>
    <property type="evidence" value="ECO:0007669"/>
    <property type="project" value="UniProtKB-UniRule"/>
</dbReference>
<evidence type="ECO:0000256" key="5">
    <source>
        <dbReference type="ARBA" id="ARBA00022917"/>
    </source>
</evidence>
<sequence length="568" mass="63666">MYTIQKAKTEVLQAIKQAAPPGFVPSMEDLETPPDQNMGDLAFPCFDLAKSLKRNPAEIATELAVKIGPKGFIAEAKAVGPYVNIVLNLKEFGAAMYAEMKELGDEYGTSDVGADKRLMVEFANLNSHKDIHIGHLRNLFVGQAAVNLLKATGYDVVPVAYINDLGLHVAKSVWCIKTYHEDEQVTSSNRIAFLRDVYVEANRILEEQPALSAQVTEVFRHLEDGRGDEVALWKETRGWSIEYLKEVYGELDLTIDHWYFESEVIGKTKKIIEQLIKKGIVKESEGAWIVDLKDQDLGVNLLIKTDGTLLYNAKDLGLAMKKEEDYHPTRSIYVVDERQSHALKQLFATLIRMGFERELEHLSYEFVTLEGGAMAARTGNVIRYEDLRDELLEEARGGTQRRHEAWTKKKIEKVARAVAFAAMRFGMLKQDTGKKIVFNLKDASSFEGFTGPYLLYTYARIQSLLKKAGRKKPKGTAITLTHPTEHQLVLRLAKYPEIVFDTAQALEPAMLCQYLFDLAKTFAEFYANVPVLTKEGVQLSERLALVGAVGDVLAHGLGLLGIETVDEM</sequence>
<dbReference type="PATRIC" id="fig|1618979.3.peg.705"/>
<dbReference type="InterPro" id="IPR036695">
    <property type="entry name" value="Arg-tRNA-synth_N_sf"/>
</dbReference>
<comment type="caution">
    <text evidence="8">Lacks conserved residue(s) required for the propagation of feature annotation.</text>
</comment>
<comment type="subunit">
    <text evidence="8">Monomer.</text>
</comment>
<evidence type="ECO:0000256" key="3">
    <source>
        <dbReference type="ARBA" id="ARBA00022741"/>
    </source>
</evidence>
<comment type="similarity">
    <text evidence="1 8 9">Belongs to the class-I aminoacyl-tRNA synthetase family.</text>
</comment>
<gene>
    <name evidence="8" type="primary">argS</name>
    <name evidence="12" type="ORF">UY76_C0055G0001</name>
</gene>
<evidence type="ECO:0000259" key="10">
    <source>
        <dbReference type="SMART" id="SM00836"/>
    </source>
</evidence>
<organism evidence="12 13">
    <name type="scientific">Candidatus Uhrbacteria bacterium GW2011_GWA2_52_8d</name>
    <dbReference type="NCBI Taxonomy" id="1618979"/>
    <lineage>
        <taxon>Bacteria</taxon>
        <taxon>Candidatus Uhriibacteriota</taxon>
    </lineage>
</organism>
<dbReference type="Pfam" id="PF03485">
    <property type="entry name" value="Arg_tRNA_synt_N"/>
    <property type="match status" value="1"/>
</dbReference>
<keyword evidence="8" id="KW-0963">Cytoplasm</keyword>